<dbReference type="Proteomes" id="UP001107558">
    <property type="component" value="Chromosome 2"/>
</dbReference>
<evidence type="ECO:0000313" key="4">
    <source>
        <dbReference type="Proteomes" id="UP001107558"/>
    </source>
</evidence>
<evidence type="ECO:0000256" key="2">
    <source>
        <dbReference type="SAM" id="MobiDB-lite"/>
    </source>
</evidence>
<protein>
    <recommendedName>
        <fullName evidence="5">Coiled-coil domain-containing protein 170</fullName>
    </recommendedName>
</protein>
<sequence length="754" mass="87270">MNIDDGTGNSERDWEIFDILCQNIDQVETPCNIDHLTGDHLSHSIDLVTTLRSELAALTYKRDRLMNELSETKSSLCVKENECETLRAQSARQSALIMSLQQRLQATETREKNLQARSEQTSHTLQREKRGLEEKVKEMCSKQRRLEIDLSAEESLREQAKQHLAELVRKLACCMGMDINDNLTPDCVLSKTNDIVNELQRLRTKLAATCESLTTCEAELHSMRNASNTERCNLMAQIESLKMITTGLEARFKTTERDLQLTRDRLTETDMGADKLREELRGFESRCCRLQSSLDRVQNDRIVFLKNIGSIINVSEPCESLIKDKIREIMNENQTMHNQIHNMREQLNIETTRLRETQETSQSRIRAEECQRATVEEKLEKTCSELQMMRDEHLAMSEYLVRLARALCWSDCIDLPAHGGETHLLAEQLLERAEHLTIHKEHPDLCDKNCYDLPTPHHHHHHLPKLRRERSCHDLPIKEVSTCESSTIYSLQRKVRVLREQVQRRDLHLELLRRKIALLEDNARGKAILQTERDEALCRARRNNRQTEKTTHHLMEVKSQLADVKAQLADATDYKITALERARKIDELQGKILCLESEKSRLITQLSAYKTRARSAVDSSNDRRLRDDAIITNLREELGRVKAQLADANVKLTQLQTFRTTVARMLHTREHPECELLQKLQTVCNAHHEFTLLSKRYDTSPPPENNNCTQFDEPLPLPTSSSAAQCRSTSPAHRRYIDSGFDHFEDDFEYSKKF</sequence>
<dbReference type="InterPro" id="IPR039139">
    <property type="entry name" value="CCDC170-like"/>
</dbReference>
<keyword evidence="4" id="KW-1185">Reference proteome</keyword>
<keyword evidence="1" id="KW-0175">Coiled coil</keyword>
<feature type="coiled-coil region" evidence="1">
    <location>
        <begin position="326"/>
        <end position="392"/>
    </location>
</feature>
<feature type="coiled-coil region" evidence="1">
    <location>
        <begin position="97"/>
        <end position="170"/>
    </location>
</feature>
<dbReference type="AlphaFoldDB" id="A0A9J6C3L1"/>
<evidence type="ECO:0000313" key="3">
    <source>
        <dbReference type="EMBL" id="KAG5676485.1"/>
    </source>
</evidence>
<name>A0A9J6C3L1_POLVA</name>
<dbReference type="PANTHER" id="PTHR18863:SF6">
    <property type="entry name" value="COILED-COIL DOMAIN-CONTAINING PROTEIN 170"/>
    <property type="match status" value="1"/>
</dbReference>
<organism evidence="3 4">
    <name type="scientific">Polypedilum vanderplanki</name>
    <name type="common">Sleeping chironomid midge</name>
    <dbReference type="NCBI Taxonomy" id="319348"/>
    <lineage>
        <taxon>Eukaryota</taxon>
        <taxon>Metazoa</taxon>
        <taxon>Ecdysozoa</taxon>
        <taxon>Arthropoda</taxon>
        <taxon>Hexapoda</taxon>
        <taxon>Insecta</taxon>
        <taxon>Pterygota</taxon>
        <taxon>Neoptera</taxon>
        <taxon>Endopterygota</taxon>
        <taxon>Diptera</taxon>
        <taxon>Nematocera</taxon>
        <taxon>Chironomoidea</taxon>
        <taxon>Chironomidae</taxon>
        <taxon>Chironominae</taxon>
        <taxon>Polypedilum</taxon>
        <taxon>Polypedilum</taxon>
    </lineage>
</organism>
<accession>A0A9J6C3L1</accession>
<dbReference type="EMBL" id="JADBJN010000002">
    <property type="protein sequence ID" value="KAG5676485.1"/>
    <property type="molecule type" value="Genomic_DNA"/>
</dbReference>
<proteinExistence type="predicted"/>
<dbReference type="PANTHER" id="PTHR18863">
    <property type="entry name" value="TSEC-2-RELATED"/>
    <property type="match status" value="1"/>
</dbReference>
<dbReference type="OrthoDB" id="5832575at2759"/>
<evidence type="ECO:0000256" key="1">
    <source>
        <dbReference type="SAM" id="Coils"/>
    </source>
</evidence>
<gene>
    <name evidence="3" type="ORF">PVAND_006316</name>
</gene>
<feature type="region of interest" description="Disordered" evidence="2">
    <location>
        <begin position="696"/>
        <end position="728"/>
    </location>
</feature>
<comment type="caution">
    <text evidence="3">The sequence shown here is derived from an EMBL/GenBank/DDBJ whole genome shotgun (WGS) entry which is preliminary data.</text>
</comment>
<evidence type="ECO:0008006" key="5">
    <source>
        <dbReference type="Google" id="ProtNLM"/>
    </source>
</evidence>
<reference evidence="3" key="1">
    <citation type="submission" date="2021-03" db="EMBL/GenBank/DDBJ databases">
        <title>Chromosome level genome of the anhydrobiotic midge Polypedilum vanderplanki.</title>
        <authorList>
            <person name="Yoshida Y."/>
            <person name="Kikawada T."/>
            <person name="Gusev O."/>
        </authorList>
    </citation>
    <scope>NUCLEOTIDE SEQUENCE</scope>
    <source>
        <strain evidence="3">NIAS01</strain>
        <tissue evidence="3">Whole body or cell culture</tissue>
    </source>
</reference>
<feature type="compositionally biased region" description="Polar residues" evidence="2">
    <location>
        <begin position="718"/>
        <end position="728"/>
    </location>
</feature>